<evidence type="ECO:0000313" key="2">
    <source>
        <dbReference type="EMBL" id="GAA0914090.1"/>
    </source>
</evidence>
<keyword evidence="3" id="KW-1185">Reference proteome</keyword>
<gene>
    <name evidence="2" type="ORF">GCM10009549_28200</name>
</gene>
<dbReference type="Pfam" id="PF25232">
    <property type="entry name" value="DUF7848"/>
    <property type="match status" value="1"/>
</dbReference>
<dbReference type="EMBL" id="BAAAHG010000019">
    <property type="protein sequence ID" value="GAA0914090.1"/>
    <property type="molecule type" value="Genomic_DNA"/>
</dbReference>
<organism evidence="2 3">
    <name type="scientific">Streptomyces thermoalcalitolerans</name>
    <dbReference type="NCBI Taxonomy" id="65605"/>
    <lineage>
        <taxon>Bacteria</taxon>
        <taxon>Bacillati</taxon>
        <taxon>Actinomycetota</taxon>
        <taxon>Actinomycetes</taxon>
        <taxon>Kitasatosporales</taxon>
        <taxon>Streptomycetaceae</taxon>
        <taxon>Streptomyces</taxon>
    </lineage>
</organism>
<protein>
    <recommendedName>
        <fullName evidence="1">DUF7848 domain-containing protein</fullName>
    </recommendedName>
</protein>
<dbReference type="Proteomes" id="UP001501005">
    <property type="component" value="Unassembled WGS sequence"/>
</dbReference>
<feature type="domain" description="DUF7848" evidence="1">
    <location>
        <begin position="1"/>
        <end position="79"/>
    </location>
</feature>
<comment type="caution">
    <text evidence="2">The sequence shown here is derived from an EMBL/GenBank/DDBJ whole genome shotgun (WGS) entry which is preliminary data.</text>
</comment>
<dbReference type="InterPro" id="IPR057170">
    <property type="entry name" value="DUF7848"/>
</dbReference>
<reference evidence="3" key="1">
    <citation type="journal article" date="2019" name="Int. J. Syst. Evol. Microbiol.">
        <title>The Global Catalogue of Microorganisms (GCM) 10K type strain sequencing project: providing services to taxonomists for standard genome sequencing and annotation.</title>
        <authorList>
            <consortium name="The Broad Institute Genomics Platform"/>
            <consortium name="The Broad Institute Genome Sequencing Center for Infectious Disease"/>
            <person name="Wu L."/>
            <person name="Ma J."/>
        </authorList>
    </citation>
    <scope>NUCLEOTIDE SEQUENCE [LARGE SCALE GENOMIC DNA]</scope>
    <source>
        <strain evidence="3">JCM 10673</strain>
    </source>
</reference>
<evidence type="ECO:0000313" key="3">
    <source>
        <dbReference type="Proteomes" id="UP001501005"/>
    </source>
</evidence>
<name>A0ABP3Z3A7_9ACTN</name>
<dbReference type="RefSeq" id="WP_344049843.1">
    <property type="nucleotide sequence ID" value="NZ_BAAAHG010000019.1"/>
</dbReference>
<sequence>MSQPRAIIRQEKWSLVPDREPDAEALTYRMECAVCQERSDTSESWQAPQVWALKHSGRNPSHHSFREIITRPWRTFMHNP</sequence>
<proteinExistence type="predicted"/>
<evidence type="ECO:0000259" key="1">
    <source>
        <dbReference type="Pfam" id="PF25232"/>
    </source>
</evidence>
<accession>A0ABP3Z3A7</accession>